<reference evidence="4 5" key="1">
    <citation type="submission" date="2024-12" db="EMBL/GenBank/DDBJ databases">
        <title>The unique morphological basis and parallel evolutionary history of personate flowers in Penstemon.</title>
        <authorList>
            <person name="Depatie T.H."/>
            <person name="Wessinger C.A."/>
        </authorList>
    </citation>
    <scope>NUCLEOTIDE SEQUENCE [LARGE SCALE GENOMIC DNA]</scope>
    <source>
        <strain evidence="4">WTNN_2</strain>
        <tissue evidence="4">Leaf</tissue>
    </source>
</reference>
<feature type="compositionally biased region" description="Polar residues" evidence="2">
    <location>
        <begin position="582"/>
        <end position="611"/>
    </location>
</feature>
<dbReference type="PANTHER" id="PTHR47458:SF1">
    <property type="entry name" value="SMAD_FHA DOMAIN-CONTAINING PROTEIN"/>
    <property type="match status" value="1"/>
</dbReference>
<feature type="coiled-coil region" evidence="1">
    <location>
        <begin position="336"/>
        <end position="363"/>
    </location>
</feature>
<comment type="caution">
    <text evidence="4">The sequence shown here is derived from an EMBL/GenBank/DDBJ whole genome shotgun (WGS) entry which is preliminary data.</text>
</comment>
<organism evidence="4 5">
    <name type="scientific">Penstemon smallii</name>
    <dbReference type="NCBI Taxonomy" id="265156"/>
    <lineage>
        <taxon>Eukaryota</taxon>
        <taxon>Viridiplantae</taxon>
        <taxon>Streptophyta</taxon>
        <taxon>Embryophyta</taxon>
        <taxon>Tracheophyta</taxon>
        <taxon>Spermatophyta</taxon>
        <taxon>Magnoliopsida</taxon>
        <taxon>eudicotyledons</taxon>
        <taxon>Gunneridae</taxon>
        <taxon>Pentapetalae</taxon>
        <taxon>asterids</taxon>
        <taxon>lamiids</taxon>
        <taxon>Lamiales</taxon>
        <taxon>Plantaginaceae</taxon>
        <taxon>Cheloneae</taxon>
        <taxon>Penstemon</taxon>
    </lineage>
</organism>
<dbReference type="SMART" id="SM00240">
    <property type="entry name" value="FHA"/>
    <property type="match status" value="1"/>
</dbReference>
<feature type="region of interest" description="Disordered" evidence="2">
    <location>
        <begin position="1"/>
        <end position="45"/>
    </location>
</feature>
<evidence type="ECO:0000256" key="1">
    <source>
        <dbReference type="SAM" id="Coils"/>
    </source>
</evidence>
<feature type="region of interest" description="Disordered" evidence="2">
    <location>
        <begin position="544"/>
        <end position="634"/>
    </location>
</feature>
<name>A0ABD3SZ37_9LAMI</name>
<dbReference type="Proteomes" id="UP001634393">
    <property type="component" value="Unassembled WGS sequence"/>
</dbReference>
<feature type="compositionally biased region" description="Basic and acidic residues" evidence="2">
    <location>
        <begin position="767"/>
        <end position="780"/>
    </location>
</feature>
<dbReference type="PANTHER" id="PTHR47458">
    <property type="entry name" value="SMAD/FHA DOMAIN-CONTAINING PROTEIN"/>
    <property type="match status" value="1"/>
</dbReference>
<accession>A0ABD3SZ37</accession>
<evidence type="ECO:0000256" key="2">
    <source>
        <dbReference type="SAM" id="MobiDB-lite"/>
    </source>
</evidence>
<proteinExistence type="predicted"/>
<feature type="compositionally biased region" description="Acidic residues" evidence="2">
    <location>
        <begin position="885"/>
        <end position="898"/>
    </location>
</feature>
<dbReference type="PROSITE" id="PS50006">
    <property type="entry name" value="FHA_DOMAIN"/>
    <property type="match status" value="1"/>
</dbReference>
<dbReference type="InterPro" id="IPR008984">
    <property type="entry name" value="SMAD_FHA_dom_sf"/>
</dbReference>
<dbReference type="InterPro" id="IPR000253">
    <property type="entry name" value="FHA_dom"/>
</dbReference>
<evidence type="ECO:0000313" key="5">
    <source>
        <dbReference type="Proteomes" id="UP001634393"/>
    </source>
</evidence>
<sequence>MANEDENPTTPQALKPIHAKKKHACSSSNNNNSISPQSKNPQSGREFISSVAAKIASQPFQYSDPNVWGVLTAISEKARQRRQGMNMLLVLDEHCIGRSVDDNRFQIIAPEVSAHHCKIYRKRVATEDAENQSENCYSVFLKDSSTNGTYLNWGKLNKSSSEAKLQHGDIISISFVPQHEFAFAFVFREVQKSSTVTGSGLLKRKPEEFGSENKRLKGIGIGASDGPISLDDFRSLQKSNTELRKLLESQVVTVESLRSENRAAIEKHETEMRELEESVSKSYLDQLNELNQSLEAKDKNLAELNRVSAEQKHGIEDLDQRLSASMQSCVEANEIINSQKASISELKTLLDEERDQRKEEREKASMDMKMSIQRVQAEAAEEIKRVSDGALRREKEQQEMINKLQDVEKERTSLVETLRSKLEDTRQKLVNSDNKVRQLEAQIREEQLTFASNRKRIEELEHESKRLRKELEREKAAREEAWAKVSALELEISAAMRDLDFERRRLKAARERIMLRETQLRAFYSTTEEISVLFAKQQEQLKSMQRTLEDEENYENTSADGDLNPINFNLNRSPLSDKKGAHQNNNSRTEVGSGTLDSHGTGQVESSSDEASVTEKHDCNAKNQENGEEDTQEVDFTSAERNISGGFGSDVNGIGTAHVSEGDAVGTEQIPDTEGVAIETEQVLETESPGLRSGKNFDLNKCETMAVDMQIDDATNGKDDPPPAQMNSPIEVQDPMEDTEGGATIRTSDLLASEVAGSWACSTAPSVHRENDSPGSKDLEGTAPGHDSNSLVAESQHIPSSNSEAVAKRNLERRALSEMIGIVAPDLREQFSRAIGSDDQVGSEREVASNSDTESCSDNDNDNDEDEAGSDAETIGSDRARPDNEMDEDDDTQEDSVG</sequence>
<feature type="compositionally biased region" description="Polar residues" evidence="2">
    <location>
        <begin position="787"/>
        <end position="804"/>
    </location>
</feature>
<evidence type="ECO:0000259" key="3">
    <source>
        <dbReference type="PROSITE" id="PS50006"/>
    </source>
</evidence>
<feature type="domain" description="FHA" evidence="3">
    <location>
        <begin position="94"/>
        <end position="156"/>
    </location>
</feature>
<dbReference type="Gene3D" id="2.60.200.20">
    <property type="match status" value="1"/>
</dbReference>
<feature type="region of interest" description="Disordered" evidence="2">
    <location>
        <begin position="833"/>
        <end position="898"/>
    </location>
</feature>
<dbReference type="SUPFAM" id="SSF49879">
    <property type="entry name" value="SMAD/FHA domain"/>
    <property type="match status" value="1"/>
</dbReference>
<dbReference type="Pfam" id="PF00498">
    <property type="entry name" value="FHA"/>
    <property type="match status" value="1"/>
</dbReference>
<gene>
    <name evidence="4" type="ORF">ACJIZ3_018388</name>
</gene>
<feature type="region of interest" description="Disordered" evidence="2">
    <location>
        <begin position="712"/>
        <end position="749"/>
    </location>
</feature>
<dbReference type="AlphaFoldDB" id="A0ABD3SZ37"/>
<protein>
    <recommendedName>
        <fullName evidence="3">FHA domain-containing protein</fullName>
    </recommendedName>
</protein>
<evidence type="ECO:0000313" key="4">
    <source>
        <dbReference type="EMBL" id="KAL3829586.1"/>
    </source>
</evidence>
<keyword evidence="5" id="KW-1185">Reference proteome</keyword>
<feature type="compositionally biased region" description="Acidic residues" evidence="2">
    <location>
        <begin position="855"/>
        <end position="870"/>
    </location>
</feature>
<feature type="region of interest" description="Disordered" evidence="2">
    <location>
        <begin position="762"/>
        <end position="806"/>
    </location>
</feature>
<feature type="compositionally biased region" description="Low complexity" evidence="2">
    <location>
        <begin position="26"/>
        <end position="43"/>
    </location>
</feature>
<feature type="coiled-coil region" evidence="1">
    <location>
        <begin position="254"/>
        <end position="307"/>
    </location>
</feature>
<keyword evidence="1" id="KW-0175">Coiled coil</keyword>
<dbReference type="EMBL" id="JBJXBP010000005">
    <property type="protein sequence ID" value="KAL3829586.1"/>
    <property type="molecule type" value="Genomic_DNA"/>
</dbReference>